<dbReference type="InterPro" id="IPR021109">
    <property type="entry name" value="Peptidase_aspartic_dom_sf"/>
</dbReference>
<evidence type="ECO:0000256" key="8">
    <source>
        <dbReference type="ARBA" id="ARBA00023180"/>
    </source>
</evidence>
<dbReference type="GO" id="GO:0006508">
    <property type="term" value="P:proteolysis"/>
    <property type="evidence" value="ECO:0007669"/>
    <property type="project" value="UniProtKB-KW"/>
</dbReference>
<dbReference type="OrthoDB" id="771136at2759"/>
<comment type="similarity">
    <text evidence="1 10">Belongs to the peptidase A1 family.</text>
</comment>
<evidence type="ECO:0000256" key="5">
    <source>
        <dbReference type="ARBA" id="ARBA00022750"/>
    </source>
</evidence>
<keyword evidence="6 10" id="KW-0378">Hydrolase</keyword>
<evidence type="ECO:0000256" key="1">
    <source>
        <dbReference type="ARBA" id="ARBA00007447"/>
    </source>
</evidence>
<keyword evidence="7" id="KW-0865">Zymogen</keyword>
<dbReference type="CDD" id="cd05474">
    <property type="entry name" value="SAP_like"/>
    <property type="match status" value="1"/>
</dbReference>
<keyword evidence="4 11" id="KW-0732">Signal</keyword>
<evidence type="ECO:0000256" key="7">
    <source>
        <dbReference type="ARBA" id="ARBA00023145"/>
    </source>
</evidence>
<dbReference type="Proteomes" id="UP000510647">
    <property type="component" value="Chromosome 4"/>
</dbReference>
<evidence type="ECO:0000256" key="4">
    <source>
        <dbReference type="ARBA" id="ARBA00022729"/>
    </source>
</evidence>
<sequence>MTLNSMWFILVVFSVVSLVQCRPTLGLGHLNIPIHKGGNRLRRRSFAEIGLFHESDIYYSAVLEIGTPSQEISVVMDTGSADLWVASSSNPYCLNSAYLNRTYNGERIEPWIDCKSLGTFDANSSSSIEKLDIGRFFINYTDGSFADGYWATERISLSGIEVSKLQFGVAEYATGPVGGVLGIGFARRESVLGYENAPGKLYPNFPQVLKQEGVIDVVAYSLCINGDAGSILFGAVDPSKYSGPLYTFPMVNEYPQYVDKPATLAMTLQAIGAKSDRNCKTKTFSTTKMPVLLDSGTTYMSAPPEIADQMASFIGATFSEDDGAYIFPCPADDDDTEFVFDFGDIKITVPLKNLLLLPPSNGYCGLGVMPATYSMTLGSAFLSSAYVVYDLDNYQISLGQASHGGGSSQSGFVKIGKQGEIPGATKATAIPWVTDEPIAVNYDIFENSMSCNKSTSQTSSNPSTSDKSQTFSLVTTSNGTLPTSHSSYDLPVMSSHSVISTSEESATITTNYATEVYSSYSPQYITITHTVTAIETIFATINCSNN</sequence>
<dbReference type="PANTHER" id="PTHR47965:SF12">
    <property type="entry name" value="ASPARTIC PROTEINASE 3-RELATED"/>
    <property type="match status" value="1"/>
</dbReference>
<evidence type="ECO:0000256" key="10">
    <source>
        <dbReference type="RuleBase" id="RU000454"/>
    </source>
</evidence>
<reference evidence="13 14" key="1">
    <citation type="submission" date="2020-06" db="EMBL/GenBank/DDBJ databases">
        <title>The yeast mating-type switching endonuclease HO is a domesticated member of an unorthodox homing genetic element family.</title>
        <authorList>
            <person name="Coughlan A.Y."/>
            <person name="Lombardi L."/>
            <person name="Braun-Galleani S."/>
            <person name="Martos A.R."/>
            <person name="Galeote V."/>
            <person name="Bigey F."/>
            <person name="Dequin S."/>
            <person name="Byrne K.P."/>
            <person name="Wolfe K.H."/>
        </authorList>
    </citation>
    <scope>NUCLEOTIDE SEQUENCE [LARGE SCALE GENOMIC DNA]</scope>
    <source>
        <strain evidence="13 14">CBS2947</strain>
    </source>
</reference>
<protein>
    <recommendedName>
        <fullName evidence="12">Peptidase A1 domain-containing protein</fullName>
    </recommendedName>
</protein>
<feature type="signal peptide" evidence="11">
    <location>
        <begin position="1"/>
        <end position="21"/>
    </location>
</feature>
<keyword evidence="14" id="KW-1185">Reference proteome</keyword>
<keyword evidence="3" id="KW-0165">Cleavage on pair of basic residues</keyword>
<keyword evidence="5 10" id="KW-0064">Aspartyl protease</keyword>
<evidence type="ECO:0000256" key="2">
    <source>
        <dbReference type="ARBA" id="ARBA00022670"/>
    </source>
</evidence>
<dbReference type="EMBL" id="CP059270">
    <property type="protein sequence ID" value="QLQ80520.1"/>
    <property type="molecule type" value="Genomic_DNA"/>
</dbReference>
<evidence type="ECO:0000256" key="6">
    <source>
        <dbReference type="ARBA" id="ARBA00022801"/>
    </source>
</evidence>
<dbReference type="GO" id="GO:0009277">
    <property type="term" value="C:fungal-type cell wall"/>
    <property type="evidence" value="ECO:0007669"/>
    <property type="project" value="TreeGrafter"/>
</dbReference>
<dbReference type="InterPro" id="IPR001969">
    <property type="entry name" value="Aspartic_peptidase_AS"/>
</dbReference>
<gene>
    <name evidence="13" type="ORF">HG537_0D05200</name>
</gene>
<organism evidence="13 14">
    <name type="scientific">Torulaspora globosa</name>
    <dbReference type="NCBI Taxonomy" id="48254"/>
    <lineage>
        <taxon>Eukaryota</taxon>
        <taxon>Fungi</taxon>
        <taxon>Dikarya</taxon>
        <taxon>Ascomycota</taxon>
        <taxon>Saccharomycotina</taxon>
        <taxon>Saccharomycetes</taxon>
        <taxon>Saccharomycetales</taxon>
        <taxon>Saccharomycetaceae</taxon>
        <taxon>Torulaspora</taxon>
    </lineage>
</organism>
<dbReference type="AlphaFoldDB" id="A0A7H9HT41"/>
<evidence type="ECO:0000256" key="3">
    <source>
        <dbReference type="ARBA" id="ARBA00022685"/>
    </source>
</evidence>
<dbReference type="GO" id="GO:0005576">
    <property type="term" value="C:extracellular region"/>
    <property type="evidence" value="ECO:0007669"/>
    <property type="project" value="TreeGrafter"/>
</dbReference>
<dbReference type="InterPro" id="IPR033121">
    <property type="entry name" value="PEPTIDASE_A1"/>
</dbReference>
<dbReference type="PROSITE" id="PS00141">
    <property type="entry name" value="ASP_PROTEASE"/>
    <property type="match status" value="1"/>
</dbReference>
<dbReference type="Pfam" id="PF00026">
    <property type="entry name" value="Asp"/>
    <property type="match status" value="1"/>
</dbReference>
<accession>A0A7H9HT41</accession>
<evidence type="ECO:0000313" key="14">
    <source>
        <dbReference type="Proteomes" id="UP000510647"/>
    </source>
</evidence>
<proteinExistence type="inferred from homology"/>
<dbReference type="InterPro" id="IPR001461">
    <property type="entry name" value="Aspartic_peptidase_A1"/>
</dbReference>
<evidence type="ECO:0000259" key="12">
    <source>
        <dbReference type="PROSITE" id="PS51767"/>
    </source>
</evidence>
<evidence type="ECO:0000256" key="11">
    <source>
        <dbReference type="SAM" id="SignalP"/>
    </source>
</evidence>
<keyword evidence="2 10" id="KW-0645">Protease</keyword>
<feature type="active site" evidence="9">
    <location>
        <position position="77"/>
    </location>
</feature>
<dbReference type="PANTHER" id="PTHR47965">
    <property type="entry name" value="ASPARTYL PROTEASE-RELATED"/>
    <property type="match status" value="1"/>
</dbReference>
<keyword evidence="8" id="KW-0325">Glycoprotein</keyword>
<evidence type="ECO:0000256" key="9">
    <source>
        <dbReference type="PIRSR" id="PIRSR601461-1"/>
    </source>
</evidence>
<dbReference type="GO" id="GO:0004190">
    <property type="term" value="F:aspartic-type endopeptidase activity"/>
    <property type="evidence" value="ECO:0007669"/>
    <property type="project" value="UniProtKB-KW"/>
</dbReference>
<evidence type="ECO:0000313" key="13">
    <source>
        <dbReference type="EMBL" id="QLQ80520.1"/>
    </source>
</evidence>
<feature type="domain" description="Peptidase A1" evidence="12">
    <location>
        <begin position="59"/>
        <end position="399"/>
    </location>
</feature>
<name>A0A7H9HT41_9SACH</name>
<dbReference type="Gene3D" id="2.40.70.10">
    <property type="entry name" value="Acid Proteases"/>
    <property type="match status" value="2"/>
</dbReference>
<dbReference type="PRINTS" id="PR00792">
    <property type="entry name" value="PEPSIN"/>
</dbReference>
<feature type="chain" id="PRO_5029019090" description="Peptidase A1 domain-containing protein" evidence="11">
    <location>
        <begin position="22"/>
        <end position="546"/>
    </location>
</feature>
<dbReference type="SUPFAM" id="SSF50630">
    <property type="entry name" value="Acid proteases"/>
    <property type="match status" value="1"/>
</dbReference>
<dbReference type="InterPro" id="IPR033876">
    <property type="entry name" value="SAP-like"/>
</dbReference>
<dbReference type="PROSITE" id="PS51767">
    <property type="entry name" value="PEPTIDASE_A1"/>
    <property type="match status" value="1"/>
</dbReference>
<feature type="active site" evidence="9">
    <location>
        <position position="294"/>
    </location>
</feature>
<dbReference type="GO" id="GO:0031505">
    <property type="term" value="P:fungal-type cell wall organization"/>
    <property type="evidence" value="ECO:0007669"/>
    <property type="project" value="TreeGrafter"/>
</dbReference>